<dbReference type="Gramene" id="PGSC0003DMT400071538">
    <property type="protein sequence ID" value="PGSC0003DMT400071538"/>
    <property type="gene ID" value="PGSC0003DMG400027829"/>
</dbReference>
<protein>
    <recommendedName>
        <fullName evidence="4">Transmembrane protein</fullName>
    </recommendedName>
</protein>
<evidence type="ECO:0000313" key="3">
    <source>
        <dbReference type="Proteomes" id="UP000011115"/>
    </source>
</evidence>
<keyword evidence="3" id="KW-1185">Reference proteome</keyword>
<proteinExistence type="predicted"/>
<keyword evidence="1" id="KW-0472">Membrane</keyword>
<dbReference type="PaxDb" id="4113-PGSC0003DMT400071538"/>
<reference evidence="2" key="2">
    <citation type="submission" date="2015-06" db="UniProtKB">
        <authorList>
            <consortium name="EnsemblPlants"/>
        </authorList>
    </citation>
    <scope>IDENTIFICATION</scope>
    <source>
        <strain evidence="2">DM1-3 516 R44</strain>
    </source>
</reference>
<name>M1CNY0_SOLTU</name>
<feature type="transmembrane region" description="Helical" evidence="1">
    <location>
        <begin position="66"/>
        <end position="85"/>
    </location>
</feature>
<accession>M1CNY0</accession>
<reference evidence="3" key="1">
    <citation type="journal article" date="2011" name="Nature">
        <title>Genome sequence and analysis of the tuber crop potato.</title>
        <authorList>
            <consortium name="The Potato Genome Sequencing Consortium"/>
        </authorList>
    </citation>
    <scope>NUCLEOTIDE SEQUENCE [LARGE SCALE GENOMIC DNA]</scope>
    <source>
        <strain evidence="3">cv. DM1-3 516 R44</strain>
    </source>
</reference>
<feature type="transmembrane region" description="Helical" evidence="1">
    <location>
        <begin position="41"/>
        <end position="59"/>
    </location>
</feature>
<organism evidence="2 3">
    <name type="scientific">Solanum tuberosum</name>
    <name type="common">Potato</name>
    <dbReference type="NCBI Taxonomy" id="4113"/>
    <lineage>
        <taxon>Eukaryota</taxon>
        <taxon>Viridiplantae</taxon>
        <taxon>Streptophyta</taxon>
        <taxon>Embryophyta</taxon>
        <taxon>Tracheophyta</taxon>
        <taxon>Spermatophyta</taxon>
        <taxon>Magnoliopsida</taxon>
        <taxon>eudicotyledons</taxon>
        <taxon>Gunneridae</taxon>
        <taxon>Pentapetalae</taxon>
        <taxon>asterids</taxon>
        <taxon>lamiids</taxon>
        <taxon>Solanales</taxon>
        <taxon>Solanaceae</taxon>
        <taxon>Solanoideae</taxon>
        <taxon>Solaneae</taxon>
        <taxon>Solanum</taxon>
    </lineage>
</organism>
<sequence>MLLPWWVSTGLAGVKLAYNLQKTNENQNKGGKGEGSGSFFFFYLALVHRSLKLLAGAAAWRSSWKLFGAVLAVVWCCFSCCSVAVLEKNKWVLVVLCELLVGAYWSSGGELIWMKKNGAFGGRLAVVSGRDSVVGWSVLNCLFNKGGGWFMAAGKGRKMSGFGGGRESIF</sequence>
<feature type="transmembrane region" description="Helical" evidence="1">
    <location>
        <begin position="91"/>
        <end position="113"/>
    </location>
</feature>
<keyword evidence="1" id="KW-0812">Transmembrane</keyword>
<evidence type="ECO:0000313" key="2">
    <source>
        <dbReference type="EnsemblPlants" id="PGSC0003DMT400071538"/>
    </source>
</evidence>
<dbReference type="InParanoid" id="M1CNY0"/>
<keyword evidence="1" id="KW-1133">Transmembrane helix</keyword>
<evidence type="ECO:0008006" key="4">
    <source>
        <dbReference type="Google" id="ProtNLM"/>
    </source>
</evidence>
<evidence type="ECO:0000256" key="1">
    <source>
        <dbReference type="SAM" id="Phobius"/>
    </source>
</evidence>
<dbReference type="EnsemblPlants" id="PGSC0003DMT400071538">
    <property type="protein sequence ID" value="PGSC0003DMT400071538"/>
    <property type="gene ID" value="PGSC0003DMG400027829"/>
</dbReference>
<dbReference type="HOGENOM" id="CLU_1573390_0_0_1"/>
<dbReference type="AlphaFoldDB" id="M1CNY0"/>
<dbReference type="Proteomes" id="UP000011115">
    <property type="component" value="Unassembled WGS sequence"/>
</dbReference>